<protein>
    <submittedName>
        <fullName evidence="2">Uncharacterized protein</fullName>
    </submittedName>
</protein>
<organism evidence="2 3">
    <name type="scientific">Elysia crispata</name>
    <name type="common">lettuce slug</name>
    <dbReference type="NCBI Taxonomy" id="231223"/>
    <lineage>
        <taxon>Eukaryota</taxon>
        <taxon>Metazoa</taxon>
        <taxon>Spiralia</taxon>
        <taxon>Lophotrochozoa</taxon>
        <taxon>Mollusca</taxon>
        <taxon>Gastropoda</taxon>
        <taxon>Heterobranchia</taxon>
        <taxon>Euthyneura</taxon>
        <taxon>Panpulmonata</taxon>
        <taxon>Sacoglossa</taxon>
        <taxon>Placobranchoidea</taxon>
        <taxon>Plakobranchidae</taxon>
        <taxon>Elysia</taxon>
    </lineage>
</organism>
<keyword evidence="1" id="KW-0812">Transmembrane</keyword>
<comment type="caution">
    <text evidence="2">The sequence shown here is derived from an EMBL/GenBank/DDBJ whole genome shotgun (WGS) entry which is preliminary data.</text>
</comment>
<evidence type="ECO:0000313" key="3">
    <source>
        <dbReference type="Proteomes" id="UP001283361"/>
    </source>
</evidence>
<keyword evidence="1" id="KW-1133">Transmembrane helix</keyword>
<evidence type="ECO:0000313" key="2">
    <source>
        <dbReference type="EMBL" id="KAK3778763.1"/>
    </source>
</evidence>
<dbReference type="AlphaFoldDB" id="A0AAE0ZZY6"/>
<proteinExistence type="predicted"/>
<feature type="transmembrane region" description="Helical" evidence="1">
    <location>
        <begin position="22"/>
        <end position="41"/>
    </location>
</feature>
<reference evidence="2" key="1">
    <citation type="journal article" date="2023" name="G3 (Bethesda)">
        <title>A reference genome for the long-term kleptoplast-retaining sea slug Elysia crispata morphotype clarki.</title>
        <authorList>
            <person name="Eastman K.E."/>
            <person name="Pendleton A.L."/>
            <person name="Shaikh M.A."/>
            <person name="Suttiyut T."/>
            <person name="Ogas R."/>
            <person name="Tomko P."/>
            <person name="Gavelis G."/>
            <person name="Widhalm J.R."/>
            <person name="Wisecaver J.H."/>
        </authorList>
    </citation>
    <scope>NUCLEOTIDE SEQUENCE</scope>
    <source>
        <strain evidence="2">ECLA1</strain>
    </source>
</reference>
<dbReference type="EMBL" id="JAWDGP010002895">
    <property type="protein sequence ID" value="KAK3778763.1"/>
    <property type="molecule type" value="Genomic_DNA"/>
</dbReference>
<evidence type="ECO:0000256" key="1">
    <source>
        <dbReference type="SAM" id="Phobius"/>
    </source>
</evidence>
<dbReference type="Proteomes" id="UP001283361">
    <property type="component" value="Unassembled WGS sequence"/>
</dbReference>
<name>A0AAE0ZZY6_9GAST</name>
<accession>A0AAE0ZZY6</accession>
<keyword evidence="1" id="KW-0472">Membrane</keyword>
<sequence length="263" mass="29849">MVAYSTKTHKKKIESVLSNMEYFLRVVAVITVITASTSSWIRRDDTLEHGVETNSAECMDKKYDNCEKPNLQQYDYAFSSVQAGGEFVSNRTNLERWKASFQAAKTCIQKEMTESYCLGVTEKQTFDIEVEFYSGYLAQPENIDILVNLSTSECFDYPELLVQAESEFFTCITHMYGIAYDQDADLCQAVDDARECIVGISILWCGSEAGDFVESVWNYLVHTESGRTIIEDTPLPAYAVEGCYREVGVVKRFSRALLEKIKN</sequence>
<gene>
    <name evidence="2" type="ORF">RRG08_013034</name>
</gene>
<keyword evidence="3" id="KW-1185">Reference proteome</keyword>